<name>A0A0K2SXD6_LEPSM</name>
<proteinExistence type="predicted"/>
<accession>A0A0K2SXD6</accession>
<dbReference type="EMBL" id="HACA01000834">
    <property type="protein sequence ID" value="CDW18195.1"/>
    <property type="molecule type" value="Transcribed_RNA"/>
</dbReference>
<dbReference type="AlphaFoldDB" id="A0A0K2SXD6"/>
<reference evidence="1" key="1">
    <citation type="submission" date="2014-05" db="EMBL/GenBank/DDBJ databases">
        <authorList>
            <person name="Chronopoulou M."/>
        </authorList>
    </citation>
    <scope>NUCLEOTIDE SEQUENCE</scope>
    <source>
        <tissue evidence="1">Whole organism</tissue>
    </source>
</reference>
<evidence type="ECO:0000313" key="1">
    <source>
        <dbReference type="EMBL" id="CDW18195.1"/>
    </source>
</evidence>
<protein>
    <submittedName>
        <fullName evidence="1">Uncharacterized protein</fullName>
    </submittedName>
</protein>
<organism evidence="1">
    <name type="scientific">Lepeophtheirus salmonis</name>
    <name type="common">Salmon louse</name>
    <name type="synonym">Caligus salmonis</name>
    <dbReference type="NCBI Taxonomy" id="72036"/>
    <lineage>
        <taxon>Eukaryota</taxon>
        <taxon>Metazoa</taxon>
        <taxon>Ecdysozoa</taxon>
        <taxon>Arthropoda</taxon>
        <taxon>Crustacea</taxon>
        <taxon>Multicrustacea</taxon>
        <taxon>Hexanauplia</taxon>
        <taxon>Copepoda</taxon>
        <taxon>Siphonostomatoida</taxon>
        <taxon>Caligidae</taxon>
        <taxon>Lepeophtheirus</taxon>
    </lineage>
</organism>
<sequence>MGYSKRIEKSSYRKPALFNFDHLRSNIYKNNK</sequence>